<dbReference type="Proteomes" id="UP000525565">
    <property type="component" value="Unassembled WGS sequence"/>
</dbReference>
<dbReference type="Pfam" id="PF06544">
    <property type="entry name" value="Prp3_C"/>
    <property type="match status" value="1"/>
</dbReference>
<evidence type="ECO:0000256" key="5">
    <source>
        <dbReference type="ARBA" id="ARBA00022728"/>
    </source>
</evidence>
<dbReference type="Pfam" id="PF01480">
    <property type="entry name" value="PWI"/>
    <property type="match status" value="1"/>
</dbReference>
<evidence type="ECO:0000256" key="9">
    <source>
        <dbReference type="ARBA" id="ARBA00035603"/>
    </source>
</evidence>
<evidence type="ECO:0000313" key="12">
    <source>
        <dbReference type="EMBL" id="NWZ28599.1"/>
    </source>
</evidence>
<dbReference type="PROSITE" id="PS51025">
    <property type="entry name" value="PWI"/>
    <property type="match status" value="1"/>
</dbReference>
<evidence type="ECO:0000256" key="6">
    <source>
        <dbReference type="ARBA" id="ARBA00023187"/>
    </source>
</evidence>
<organism evidence="12 13">
    <name type="scientific">Asarcornis scutulata</name>
    <dbReference type="NCBI Taxonomy" id="75869"/>
    <lineage>
        <taxon>Eukaryota</taxon>
        <taxon>Metazoa</taxon>
        <taxon>Chordata</taxon>
        <taxon>Craniata</taxon>
        <taxon>Vertebrata</taxon>
        <taxon>Euteleostomi</taxon>
        <taxon>Archelosauria</taxon>
        <taxon>Archosauria</taxon>
        <taxon>Dinosauria</taxon>
        <taxon>Saurischia</taxon>
        <taxon>Theropoda</taxon>
        <taxon>Coelurosauria</taxon>
        <taxon>Aves</taxon>
        <taxon>Neognathae</taxon>
        <taxon>Galloanserae</taxon>
        <taxon>Anseriformes</taxon>
        <taxon>Anatidae</taxon>
        <taxon>Anatinae</taxon>
        <taxon>Asarcornis</taxon>
    </lineage>
</organism>
<sequence>MALSKRELDELKPWIEKTVKRVLGFSEPTVVTAALNCVGKGMDKKKAADHLKPFLDDSTLRFVDKLFEAVEEGRSSRHSKSNSDRNRKRELKVSRGLVIDCCSVLTKLVCTHLQLSVGVKKMLVTPYLLLIERQKNHHPIFFPQIKQMMEAATRQIEERKKQLSFISPPTPQPKISSSSQSERLPIGNTIQPSQAATFMNDAIEKARKAAELQARIQAQLALKPGLIGNANMVGLANLHAMGIAPPKVELKDQTKPTPLILDEQGRTVDATGKEIELTHRMPTLKANIRAVKREQFKQQLKEKPSEDMESNTYFDPRVSITPAQRQKRTFKFHEKGKFEKIAQRLRTKAQLEKLQAEISQAARKTGIHTSTKLALITPKKELKEGEIPEIEWWDSYIIPNGLDLKGGTSSKRDEYFGITNLVEHPAQLNPPALKPVTWAKDERQTGLLGTSHSSPLVFLTVRISNLMRVLGTEAVQDPTKVEAHVRAQMAKRQKAHEEANAARKLTAEQRKAKKIKKLKEDVSQGVHIAVYRVRNLSNPAKKFKIEANAGQLYLTGVVVLHKDVNVVVVEGGPKAQKKFKRLMLHRIKWDEQTSNTKGEDDDESDEESVKKTNKCSLVWEGTAKDRSFGEMKFKQCPTENMAREHFKKHGAEHYWDLALSESVLESTD</sequence>
<dbReference type="PANTHER" id="PTHR14212:SF0">
    <property type="entry name" value="U4_U6 SMALL NUCLEAR RIBONUCLEOPROTEIN PRP3"/>
    <property type="match status" value="1"/>
</dbReference>
<comment type="caution">
    <text evidence="12">The sequence shown here is derived from an EMBL/GenBank/DDBJ whole genome shotgun (WGS) entry which is preliminary data.</text>
</comment>
<proteinExistence type="predicted"/>
<feature type="compositionally biased region" description="Polar residues" evidence="10">
    <location>
        <begin position="173"/>
        <end position="186"/>
    </location>
</feature>
<gene>
    <name evidence="12" type="primary">Prpf3</name>
    <name evidence="12" type="ORF">ASASCU_R13837</name>
</gene>
<dbReference type="Pfam" id="PF08572">
    <property type="entry name" value="PRP3"/>
    <property type="match status" value="2"/>
</dbReference>
<dbReference type="GO" id="GO:0005681">
    <property type="term" value="C:spliceosomal complex"/>
    <property type="evidence" value="ECO:0007669"/>
    <property type="project" value="UniProtKB-KW"/>
</dbReference>
<dbReference type="AlphaFoldDB" id="A0A7K7LDR7"/>
<dbReference type="PANTHER" id="PTHR14212">
    <property type="entry name" value="U4/U6-ASSOCIATED RNA SPLICING FACTOR-RELATED"/>
    <property type="match status" value="1"/>
</dbReference>
<feature type="non-terminal residue" evidence="12">
    <location>
        <position position="668"/>
    </location>
</feature>
<evidence type="ECO:0000256" key="2">
    <source>
        <dbReference type="ARBA" id="ARBA00016514"/>
    </source>
</evidence>
<evidence type="ECO:0000256" key="8">
    <source>
        <dbReference type="ARBA" id="ARBA00032955"/>
    </source>
</evidence>
<dbReference type="InterPro" id="IPR027104">
    <property type="entry name" value="Prp3"/>
</dbReference>
<dbReference type="InterPro" id="IPR002483">
    <property type="entry name" value="PWI_dom"/>
</dbReference>
<feature type="domain" description="PWI" evidence="11">
    <location>
        <begin position="1"/>
        <end position="87"/>
    </location>
</feature>
<reference evidence="12 13" key="1">
    <citation type="submission" date="2019-09" db="EMBL/GenBank/DDBJ databases">
        <title>Bird 10,000 Genomes (B10K) Project - Family phase.</title>
        <authorList>
            <person name="Zhang G."/>
        </authorList>
    </citation>
    <scope>NUCLEOTIDE SEQUENCE [LARGE SCALE GENOMIC DNA]</scope>
    <source>
        <strain evidence="12">OUT-0051</strain>
        <tissue evidence="12">Kidney</tissue>
    </source>
</reference>
<protein>
    <recommendedName>
        <fullName evidence="2">U4/U6 small nuclear ribonucleoprotein Prp3</fullName>
    </recommendedName>
    <alternativeName>
        <fullName evidence="8">Pre-mRNA-splicing factor 3</fullName>
    </alternativeName>
</protein>
<evidence type="ECO:0000256" key="4">
    <source>
        <dbReference type="ARBA" id="ARBA00022664"/>
    </source>
</evidence>
<dbReference type="GO" id="GO:0000398">
    <property type="term" value="P:mRNA splicing, via spliceosome"/>
    <property type="evidence" value="ECO:0007669"/>
    <property type="project" value="InterPro"/>
</dbReference>
<evidence type="ECO:0000256" key="1">
    <source>
        <dbReference type="ARBA" id="ARBA00004123"/>
    </source>
</evidence>
<dbReference type="InterPro" id="IPR010541">
    <property type="entry name" value="Prp3_C"/>
</dbReference>
<dbReference type="FunFam" id="1.20.1390.10:FF:000003">
    <property type="entry name" value="U4/U6 small nuclear ribonucleoprotein Prp3"/>
    <property type="match status" value="1"/>
</dbReference>
<keyword evidence="3" id="KW-0597">Phosphoprotein</keyword>
<dbReference type="InterPro" id="IPR036483">
    <property type="entry name" value="PWI_dom_sf"/>
</dbReference>
<keyword evidence="7" id="KW-0539">Nucleus</keyword>
<evidence type="ECO:0000256" key="7">
    <source>
        <dbReference type="ARBA" id="ARBA00023242"/>
    </source>
</evidence>
<keyword evidence="5" id="KW-0747">Spliceosome</keyword>
<accession>A0A7K7LDR7</accession>
<evidence type="ECO:0000313" key="13">
    <source>
        <dbReference type="Proteomes" id="UP000525565"/>
    </source>
</evidence>
<dbReference type="SUPFAM" id="SSF101233">
    <property type="entry name" value="PWI domain"/>
    <property type="match status" value="1"/>
</dbReference>
<evidence type="ECO:0000256" key="3">
    <source>
        <dbReference type="ARBA" id="ARBA00022553"/>
    </source>
</evidence>
<evidence type="ECO:0000256" key="10">
    <source>
        <dbReference type="SAM" id="MobiDB-lite"/>
    </source>
</evidence>
<keyword evidence="13" id="KW-1185">Reference proteome</keyword>
<evidence type="ECO:0000259" key="11">
    <source>
        <dbReference type="PROSITE" id="PS51025"/>
    </source>
</evidence>
<dbReference type="Gene3D" id="1.20.1390.10">
    <property type="entry name" value="PWI domain"/>
    <property type="match status" value="1"/>
</dbReference>
<dbReference type="SMART" id="SM00311">
    <property type="entry name" value="PWI"/>
    <property type="match status" value="1"/>
</dbReference>
<name>A0A7K7LDR7_9AVES</name>
<dbReference type="CDD" id="cd24162">
    <property type="entry name" value="Prp3_C"/>
    <property type="match status" value="1"/>
</dbReference>
<feature type="region of interest" description="Disordered" evidence="10">
    <location>
        <begin position="165"/>
        <end position="186"/>
    </location>
</feature>
<feature type="non-terminal residue" evidence="12">
    <location>
        <position position="1"/>
    </location>
</feature>
<keyword evidence="6" id="KW-0508">mRNA splicing</keyword>
<comment type="subcellular location">
    <subcellularLocation>
        <location evidence="1">Nucleus</location>
    </subcellularLocation>
</comment>
<dbReference type="EMBL" id="VZSO01000539">
    <property type="protein sequence ID" value="NWZ28599.1"/>
    <property type="molecule type" value="Genomic_DNA"/>
</dbReference>
<keyword evidence="4" id="KW-0507">mRNA processing</keyword>
<comment type="function">
    <text evidence="9">Plays a role in pre-mRNA splicing as component of the U4/U6-U5 tri-snRNP complex that is involved in spliceosome assembly, and as component of the precatalytic spliceosome (spliceosome B complex).</text>
</comment>
<dbReference type="InterPro" id="IPR013881">
    <property type="entry name" value="Pre-mRNA_splic_Prp3_dom"/>
</dbReference>
<dbReference type="GO" id="GO:0046540">
    <property type="term" value="C:U4/U6 x U5 tri-snRNP complex"/>
    <property type="evidence" value="ECO:0007669"/>
    <property type="project" value="InterPro"/>
</dbReference>